<dbReference type="GO" id="GO:0005789">
    <property type="term" value="C:endoplasmic reticulum membrane"/>
    <property type="evidence" value="ECO:0007669"/>
    <property type="project" value="TreeGrafter"/>
</dbReference>
<keyword evidence="3" id="KW-0472">Membrane</keyword>
<dbReference type="InterPro" id="IPR006597">
    <property type="entry name" value="Sel1-like"/>
</dbReference>
<feature type="region of interest" description="Disordered" evidence="2">
    <location>
        <begin position="773"/>
        <end position="835"/>
    </location>
</feature>
<dbReference type="Proteomes" id="UP001050691">
    <property type="component" value="Unassembled WGS sequence"/>
</dbReference>
<evidence type="ECO:0000256" key="2">
    <source>
        <dbReference type="SAM" id="MobiDB-lite"/>
    </source>
</evidence>
<feature type="region of interest" description="Disordered" evidence="2">
    <location>
        <begin position="870"/>
        <end position="898"/>
    </location>
</feature>
<keyword evidence="3" id="KW-1133">Transmembrane helix</keyword>
<dbReference type="EMBL" id="BPWL01000003">
    <property type="protein sequence ID" value="GJJ08477.1"/>
    <property type="molecule type" value="Genomic_DNA"/>
</dbReference>
<keyword evidence="5" id="KW-1185">Reference proteome</keyword>
<evidence type="ECO:0000256" key="3">
    <source>
        <dbReference type="SAM" id="Phobius"/>
    </source>
</evidence>
<evidence type="ECO:0000256" key="1">
    <source>
        <dbReference type="ARBA" id="ARBA00038101"/>
    </source>
</evidence>
<evidence type="ECO:0000313" key="5">
    <source>
        <dbReference type="Proteomes" id="UP001050691"/>
    </source>
</evidence>
<proteinExistence type="inferred from homology"/>
<dbReference type="PANTHER" id="PTHR11102:SF147">
    <property type="entry name" value="SEL1L ADAPTOR SUBUNIT OF ERAD E3 UBIQUITIN LIGASE"/>
    <property type="match status" value="1"/>
</dbReference>
<dbReference type="PANTHER" id="PTHR11102">
    <property type="entry name" value="SEL-1-LIKE PROTEIN"/>
    <property type="match status" value="1"/>
</dbReference>
<dbReference type="AlphaFoldDB" id="A0AAV5A1G6"/>
<comment type="caution">
    <text evidence="4">The sequence shown here is derived from an EMBL/GenBank/DDBJ whole genome shotgun (WGS) entry which is preliminary data.</text>
</comment>
<keyword evidence="3" id="KW-0812">Transmembrane</keyword>
<organism evidence="4 5">
    <name type="scientific">Clathrus columnatus</name>
    <dbReference type="NCBI Taxonomy" id="1419009"/>
    <lineage>
        <taxon>Eukaryota</taxon>
        <taxon>Fungi</taxon>
        <taxon>Dikarya</taxon>
        <taxon>Basidiomycota</taxon>
        <taxon>Agaricomycotina</taxon>
        <taxon>Agaricomycetes</taxon>
        <taxon>Phallomycetidae</taxon>
        <taxon>Phallales</taxon>
        <taxon>Clathraceae</taxon>
        <taxon>Clathrus</taxon>
    </lineage>
</organism>
<reference evidence="4" key="1">
    <citation type="submission" date="2021-10" db="EMBL/GenBank/DDBJ databases">
        <title>De novo Genome Assembly of Clathrus columnatus (Basidiomycota, Fungi) Using Illumina and Nanopore Sequence Data.</title>
        <authorList>
            <person name="Ogiso-Tanaka E."/>
            <person name="Itagaki H."/>
            <person name="Hosoya T."/>
            <person name="Hosaka K."/>
        </authorList>
    </citation>
    <scope>NUCLEOTIDE SEQUENCE</scope>
    <source>
        <strain evidence="4">MO-923</strain>
    </source>
</reference>
<dbReference type="SUPFAM" id="SSF81901">
    <property type="entry name" value="HCP-like"/>
    <property type="match status" value="3"/>
</dbReference>
<protein>
    <submittedName>
        <fullName evidence="4">Uncharacterized protein</fullName>
    </submittedName>
</protein>
<sequence>MALLFFALVKGTETSVQPDNSVEIVLPEATSVTNSPSRTQSQEAARAHTEALQTISALGSSPTQATGVNTPPSLLSSFIGSFLPVHNQRGPIASALRIIHRLRQQSWMPKSVVFLLNFGEPRASRGRRNEELNEMATKVLSLLEHAIELGNVDALYTMGRVSLFPPAALLRNVTRAYNAFKRHTELTGNATSYSLLGFFHGAGYKPLSDMDNDVYISVDQARALLYYTFAANGGDYGSQMALGYRYWSGIGRWAAMEYFLSGPPGGRTLPLTHTKLSDLVGGVFGPGASVASTGLLANRHVIKAADARAAGETWDDVIDYYQFNADRGEVEFAYRLGKIYYQGSVYPSPGGIASGAEGVGAVTRDYTRAQAYFARIARQLWPVSSVKKRPDLDEQTTLYAVQSACYLGRMLLRGEGVQQDFQAALKWFDRGAEHGDRECHNGLGIMYRDGLGAKKDEKKSLTSFKIAANQDLAEAQVNLGKYHYYRGELNLANTYFDAAMRHGSPFEAFYYIAALHSNKAQGFGSPLESNPGSCPIAVSFYKYVAERGCWKEDLLLEAESFWRAGEEKRRVTSGLSTPAKVSEFTKEHEEALLRWFMAAERGYEIAQNNLAWVLDQDRSSFRNTRFYTPVSNETARIALTHWSRSAAQRNVDALVKVGDYYFYGLGMDKDSESSRLEKAASYYHSAASTQVSAVAMWNLGWMYENGIGVTQDFHLAKRYYDLALETNREAYFPVTLSLIKLHVRSLWNELRGGGKGLTLWRDVDEDEQWHFGKAKEDQESGTKIKQTELNDRGITSGNDDDDPVQWARDRKGTEDTGDFGPEDYFEAATRGRGDTQDSDEFVETMFLILLCILVSGLIYLRGRWVERQRRENNNPPPEDGGLFPPQGDPARQDWAILR</sequence>
<dbReference type="InterPro" id="IPR050767">
    <property type="entry name" value="Sel1_AlgK"/>
</dbReference>
<dbReference type="InterPro" id="IPR011990">
    <property type="entry name" value="TPR-like_helical_dom_sf"/>
</dbReference>
<dbReference type="GO" id="GO:0036503">
    <property type="term" value="P:ERAD pathway"/>
    <property type="evidence" value="ECO:0007669"/>
    <property type="project" value="TreeGrafter"/>
</dbReference>
<feature type="transmembrane region" description="Helical" evidence="3">
    <location>
        <begin position="841"/>
        <end position="860"/>
    </location>
</feature>
<comment type="similarity">
    <text evidence="1">Belongs to the sel-1 family.</text>
</comment>
<feature type="compositionally biased region" description="Acidic residues" evidence="2">
    <location>
        <begin position="815"/>
        <end position="825"/>
    </location>
</feature>
<dbReference type="Pfam" id="PF08238">
    <property type="entry name" value="Sel1"/>
    <property type="match status" value="8"/>
</dbReference>
<feature type="compositionally biased region" description="Basic and acidic residues" evidence="2">
    <location>
        <begin position="773"/>
        <end position="791"/>
    </location>
</feature>
<dbReference type="Gene3D" id="1.25.40.10">
    <property type="entry name" value="Tetratricopeptide repeat domain"/>
    <property type="match status" value="3"/>
</dbReference>
<evidence type="ECO:0000313" key="4">
    <source>
        <dbReference type="EMBL" id="GJJ08477.1"/>
    </source>
</evidence>
<name>A0AAV5A1G6_9AGAM</name>
<dbReference type="SMART" id="SM00671">
    <property type="entry name" value="SEL1"/>
    <property type="match status" value="7"/>
</dbReference>
<accession>A0AAV5A1G6</accession>
<gene>
    <name evidence="4" type="ORF">Clacol_002695</name>
</gene>